<dbReference type="GO" id="GO:0006814">
    <property type="term" value="P:sodium ion transport"/>
    <property type="evidence" value="ECO:0007669"/>
    <property type="project" value="UniProtKB-KW"/>
</dbReference>
<sequence length="839" mass="91632">MKGIILLLLITSLFISCSSNKADETTVAWQAIEKLPNALSAAYAGVADGELIVAGGCNFPGVPAHEGGTKSFYDNIYSLKNGAWQRLPAVLPAASAYGVAISSGEGLHIIGGTADGKQSLTQNLILTKGEMKTLPAMPFGLDNTGGAMLGNDIYIVGGLSDGTPTNRALRYDTRAQQWSEIEPYPGEPRVQPVVIAQNAAEEKRLYVMGGFNPATKNVMQDGWAYSPRAKQWLPLHEAPVGLNGGFAFGAGVHTILASGGVNKERFTEGLNVLGDSARREYMTHEPAWYRFNDTLYAYNTIINRWCATGVMPAARAGASLVAAHGGWYLIAGETMPGVRSAEVWFGVVDSEQSFGWINWTVIIVYLIAMIGMGVFFMFRAKNSDDFFKAGGRIPWWAVSVSIFATMLSAITFMAIPAKTYATDWRYFLMAVTIFIAAFPVVKYYLPFFRRLNITSAYEYLELRFNKTLRLISSIIFIIFMTARMALVLYLPSLALTAATGIDIYTCILLMSLITIVYSSIGGIEAVVWGDVVQGIILMGGALFTLFFLITHTDGNFLQIAIENEKFHILNFTFDFTSATFWVVIFGGFATQIISYTSDQTVIQRYMTTKSEKQAGKSIITNGILSLISSILFYAIGTALFTYFQSRPETLDIAMPTADSIFPFFIMTQLPVGLAGVLVAAIFAASMSTVSSNINSIATAFTVDLLPYISKSANKLKTARLASVIFGALGCGFALMMATWNVLSLFDWFNTMLGLLTSGLGALFFMGIFFDRIGGRAALIGFVTGGAALLLVTIYTQLNFMLYGLLGMSFITIISLIMSYILPRDDRSKQNLTWRERGDK</sequence>
<dbReference type="HOGENOM" id="CLU_334862_0_0_10"/>
<feature type="transmembrane region" description="Helical" evidence="11">
    <location>
        <begin position="578"/>
        <end position="597"/>
    </location>
</feature>
<feature type="transmembrane region" description="Helical" evidence="11">
    <location>
        <begin position="747"/>
        <end position="769"/>
    </location>
</feature>
<protein>
    <submittedName>
        <fullName evidence="13">Predicted sialic acid transporter</fullName>
    </submittedName>
</protein>
<feature type="transmembrane region" description="Helical" evidence="11">
    <location>
        <begin position="776"/>
        <end position="794"/>
    </location>
</feature>
<feature type="transmembrane region" description="Helical" evidence="11">
    <location>
        <begin position="468"/>
        <end position="489"/>
    </location>
</feature>
<feature type="transmembrane region" description="Helical" evidence="11">
    <location>
        <begin position="356"/>
        <end position="378"/>
    </location>
</feature>
<evidence type="ECO:0000256" key="7">
    <source>
        <dbReference type="ARBA" id="ARBA00023053"/>
    </source>
</evidence>
<accession>A0A060R975</accession>
<feature type="transmembrane region" description="Helical" evidence="11">
    <location>
        <begin position="427"/>
        <end position="447"/>
    </location>
</feature>
<dbReference type="OrthoDB" id="9803597at2"/>
<dbReference type="InterPro" id="IPR038377">
    <property type="entry name" value="Na/Glc_symporter_sf"/>
</dbReference>
<feature type="transmembrane region" description="Helical" evidence="11">
    <location>
        <begin position="720"/>
        <end position="741"/>
    </location>
</feature>
<evidence type="ECO:0000256" key="3">
    <source>
        <dbReference type="ARBA" id="ARBA00022448"/>
    </source>
</evidence>
<evidence type="ECO:0000256" key="6">
    <source>
        <dbReference type="ARBA" id="ARBA00022989"/>
    </source>
</evidence>
<dbReference type="NCBIfam" id="TIGR00813">
    <property type="entry name" value="sss"/>
    <property type="match status" value="1"/>
</dbReference>
<dbReference type="InterPro" id="IPR051163">
    <property type="entry name" value="Sodium:Solute_Symporter_SSF"/>
</dbReference>
<keyword evidence="7" id="KW-0915">Sodium</keyword>
<feature type="transmembrane region" description="Helical" evidence="11">
    <location>
        <begin position="618"/>
        <end position="643"/>
    </location>
</feature>
<feature type="transmembrane region" description="Helical" evidence="11">
    <location>
        <begin position="393"/>
        <end position="415"/>
    </location>
</feature>
<feature type="transmembrane region" description="Helical" evidence="11">
    <location>
        <begin position="501"/>
        <end position="520"/>
    </location>
</feature>
<comment type="subcellular location">
    <subcellularLocation>
        <location evidence="1">Cell membrane</location>
        <topology evidence="1">Multi-pass membrane protein</topology>
    </subcellularLocation>
</comment>
<dbReference type="InterPro" id="IPR015915">
    <property type="entry name" value="Kelch-typ_b-propeller"/>
</dbReference>
<keyword evidence="12" id="KW-0732">Signal</keyword>
<dbReference type="Gene3D" id="2.120.10.80">
    <property type="entry name" value="Kelch-type beta propeller"/>
    <property type="match status" value="2"/>
</dbReference>
<keyword evidence="5 11" id="KW-0812">Transmembrane</keyword>
<dbReference type="Pfam" id="PF24996">
    <property type="entry name" value="NANM"/>
    <property type="match status" value="2"/>
</dbReference>
<dbReference type="PATRIC" id="fig|1433126.3.peg.2002"/>
<gene>
    <name evidence="13" type="ORF">BN938_2029</name>
</gene>
<dbReference type="InterPro" id="IPR006652">
    <property type="entry name" value="Kelch_1"/>
</dbReference>
<dbReference type="PROSITE" id="PS50283">
    <property type="entry name" value="NA_SOLUT_SYMP_3"/>
    <property type="match status" value="1"/>
</dbReference>
<dbReference type="InterPro" id="IPR001734">
    <property type="entry name" value="Na/solute_symporter"/>
</dbReference>
<name>A0A060R975_9BACT</name>
<keyword evidence="10" id="KW-0739">Sodium transport</keyword>
<evidence type="ECO:0000256" key="5">
    <source>
        <dbReference type="ARBA" id="ARBA00022692"/>
    </source>
</evidence>
<dbReference type="Gene3D" id="1.20.1730.10">
    <property type="entry name" value="Sodium/glucose cotransporter"/>
    <property type="match status" value="1"/>
</dbReference>
<evidence type="ECO:0000313" key="13">
    <source>
        <dbReference type="EMBL" id="CDN32102.1"/>
    </source>
</evidence>
<dbReference type="GO" id="GO:0015293">
    <property type="term" value="F:symporter activity"/>
    <property type="evidence" value="ECO:0007669"/>
    <property type="project" value="TreeGrafter"/>
</dbReference>
<dbReference type="CDD" id="cd11495">
    <property type="entry name" value="SLC5sbd_NIS-like_u3"/>
    <property type="match status" value="1"/>
</dbReference>
<evidence type="ECO:0000256" key="10">
    <source>
        <dbReference type="ARBA" id="ARBA00023201"/>
    </source>
</evidence>
<feature type="signal peptide" evidence="12">
    <location>
        <begin position="1"/>
        <end position="21"/>
    </location>
</feature>
<dbReference type="EMBL" id="HG934468">
    <property type="protein sequence ID" value="CDN32102.1"/>
    <property type="molecule type" value="Genomic_DNA"/>
</dbReference>
<reference evidence="13 14" key="1">
    <citation type="journal article" date="2015" name="Genome Announc.">
        <title>Complete Genome Sequence of the Novel Leech Symbiont Mucinivorans hirudinis M3T.</title>
        <authorList>
            <person name="Nelson M.C."/>
            <person name="Bomar L."/>
            <person name="Graf J."/>
        </authorList>
    </citation>
    <scope>NUCLEOTIDE SEQUENCE [LARGE SCALE GENOMIC DNA]</scope>
    <source>
        <strain evidence="14">M3</strain>
    </source>
</reference>
<dbReference type="GO" id="GO:0005886">
    <property type="term" value="C:plasma membrane"/>
    <property type="evidence" value="ECO:0007669"/>
    <property type="project" value="UniProtKB-SubCell"/>
</dbReference>
<dbReference type="eggNOG" id="COG0591">
    <property type="taxonomic scope" value="Bacteria"/>
</dbReference>
<feature type="transmembrane region" description="Helical" evidence="11">
    <location>
        <begin position="800"/>
        <end position="821"/>
    </location>
</feature>
<evidence type="ECO:0000256" key="1">
    <source>
        <dbReference type="ARBA" id="ARBA00004651"/>
    </source>
</evidence>
<keyword evidence="9 11" id="KW-0472">Membrane</keyword>
<dbReference type="Pfam" id="PF00474">
    <property type="entry name" value="SSF"/>
    <property type="match status" value="1"/>
</dbReference>
<feature type="transmembrane region" description="Helical" evidence="11">
    <location>
        <begin position="663"/>
        <end position="684"/>
    </location>
</feature>
<dbReference type="eggNOG" id="COG3055">
    <property type="taxonomic scope" value="Bacteria"/>
</dbReference>
<evidence type="ECO:0000256" key="2">
    <source>
        <dbReference type="ARBA" id="ARBA00006434"/>
    </source>
</evidence>
<dbReference type="Proteomes" id="UP000027616">
    <property type="component" value="Chromosome I"/>
</dbReference>
<comment type="similarity">
    <text evidence="2">Belongs to the sodium:solute symporter (SSF) (TC 2.A.21) family.</text>
</comment>
<evidence type="ECO:0000256" key="12">
    <source>
        <dbReference type="SAM" id="SignalP"/>
    </source>
</evidence>
<organism evidence="13 14">
    <name type="scientific">Mucinivorans hirudinis</name>
    <dbReference type="NCBI Taxonomy" id="1433126"/>
    <lineage>
        <taxon>Bacteria</taxon>
        <taxon>Pseudomonadati</taxon>
        <taxon>Bacteroidota</taxon>
        <taxon>Bacteroidia</taxon>
        <taxon>Bacteroidales</taxon>
        <taxon>Rikenellaceae</taxon>
        <taxon>Mucinivorans</taxon>
    </lineage>
</organism>
<proteinExistence type="inferred from homology"/>
<feature type="chain" id="PRO_5001590724" evidence="12">
    <location>
        <begin position="22"/>
        <end position="839"/>
    </location>
</feature>
<keyword evidence="14" id="KW-1185">Reference proteome</keyword>
<evidence type="ECO:0000256" key="11">
    <source>
        <dbReference type="SAM" id="Phobius"/>
    </source>
</evidence>
<dbReference type="PROSITE" id="PS51257">
    <property type="entry name" value="PROKAR_LIPOPROTEIN"/>
    <property type="match status" value="1"/>
</dbReference>
<evidence type="ECO:0000313" key="14">
    <source>
        <dbReference type="Proteomes" id="UP000027616"/>
    </source>
</evidence>
<dbReference type="KEGG" id="rbc:BN938_2029"/>
<evidence type="ECO:0000256" key="9">
    <source>
        <dbReference type="ARBA" id="ARBA00023136"/>
    </source>
</evidence>
<keyword evidence="6 11" id="KW-1133">Transmembrane helix</keyword>
<keyword evidence="8" id="KW-0406">Ion transport</keyword>
<keyword evidence="4" id="KW-1003">Cell membrane</keyword>
<dbReference type="SUPFAM" id="SSF117281">
    <property type="entry name" value="Kelch motif"/>
    <property type="match status" value="1"/>
</dbReference>
<dbReference type="AlphaFoldDB" id="A0A060R975"/>
<evidence type="ECO:0000256" key="4">
    <source>
        <dbReference type="ARBA" id="ARBA00022475"/>
    </source>
</evidence>
<keyword evidence="3" id="KW-0813">Transport</keyword>
<dbReference type="STRING" id="1433126.BN938_2029"/>
<dbReference type="InterPro" id="IPR056734">
    <property type="entry name" value="NANM"/>
</dbReference>
<dbReference type="PANTHER" id="PTHR42985">
    <property type="entry name" value="SODIUM-COUPLED MONOCARBOXYLATE TRANSPORTER"/>
    <property type="match status" value="1"/>
</dbReference>
<evidence type="ECO:0000256" key="8">
    <source>
        <dbReference type="ARBA" id="ARBA00023065"/>
    </source>
</evidence>
<feature type="transmembrane region" description="Helical" evidence="11">
    <location>
        <begin position="527"/>
        <end position="549"/>
    </location>
</feature>
<dbReference type="PANTHER" id="PTHR42985:SF40">
    <property type="entry name" value="LD47995P-RELATED"/>
    <property type="match status" value="1"/>
</dbReference>
<dbReference type="SMART" id="SM00612">
    <property type="entry name" value="Kelch"/>
    <property type="match status" value="2"/>
</dbReference>